<feature type="chain" id="PRO_5045881555" evidence="2">
    <location>
        <begin position="27"/>
        <end position="330"/>
    </location>
</feature>
<evidence type="ECO:0000256" key="2">
    <source>
        <dbReference type="SAM" id="SignalP"/>
    </source>
</evidence>
<dbReference type="EMBL" id="JAFIRR010000178">
    <property type="protein sequence ID" value="MCO6419212.1"/>
    <property type="molecule type" value="Genomic_DNA"/>
</dbReference>
<gene>
    <name evidence="3" type="ORF">JYK14_24060</name>
</gene>
<dbReference type="RefSeq" id="WP_252955833.1">
    <property type="nucleotide sequence ID" value="NZ_JAFIRR010000178.1"/>
</dbReference>
<dbReference type="Proteomes" id="UP001523392">
    <property type="component" value="Unassembled WGS sequence"/>
</dbReference>
<dbReference type="InterPro" id="IPR005064">
    <property type="entry name" value="BUG"/>
</dbReference>
<accession>A0ABT1DB95</accession>
<evidence type="ECO:0000256" key="1">
    <source>
        <dbReference type="ARBA" id="ARBA00006987"/>
    </source>
</evidence>
<organism evidence="3 4">
    <name type="scientific">Siccirubricoccus soli</name>
    <dbReference type="NCBI Taxonomy" id="2899147"/>
    <lineage>
        <taxon>Bacteria</taxon>
        <taxon>Pseudomonadati</taxon>
        <taxon>Pseudomonadota</taxon>
        <taxon>Alphaproteobacteria</taxon>
        <taxon>Acetobacterales</taxon>
        <taxon>Roseomonadaceae</taxon>
        <taxon>Siccirubricoccus</taxon>
    </lineage>
</organism>
<dbReference type="Gene3D" id="3.40.190.10">
    <property type="entry name" value="Periplasmic binding protein-like II"/>
    <property type="match status" value="1"/>
</dbReference>
<sequence>MPQTTRRTALAALLATPAFAPSLARAQGNAGGDWPTQTVRYINPYPPGGSTDILSRLFCARLSELTGQQFVVENRSGSGGDVGLDAVAKSRPDGLTLGLGGIASQAISPTLKPSLPFHPERDFTFVSGIWQLPNLLVVNNDSPARTVPQLIAMMREAPGRFSYGSAGPGTTLHLSGAMFGQMTGSELVHVPYRGEAPGLVDLMAGRIQMMLANFSSSIGFVREGKLRGLAVTSAERSPAAPDLPAIAEFIPGFDIVSWTCLCGPAGIPPAMVARMNHWARQALESEGLRRAYLELGARTWWTTPEAIREFRAAQEAKLRPIILASGARQD</sequence>
<dbReference type="PANTHER" id="PTHR42928:SF5">
    <property type="entry name" value="BLR1237 PROTEIN"/>
    <property type="match status" value="1"/>
</dbReference>
<dbReference type="Gene3D" id="3.40.190.150">
    <property type="entry name" value="Bordetella uptake gene, domain 1"/>
    <property type="match status" value="1"/>
</dbReference>
<evidence type="ECO:0000313" key="4">
    <source>
        <dbReference type="Proteomes" id="UP001523392"/>
    </source>
</evidence>
<proteinExistence type="inferred from homology"/>
<name>A0ABT1DB95_9PROT</name>
<feature type="signal peptide" evidence="2">
    <location>
        <begin position="1"/>
        <end position="26"/>
    </location>
</feature>
<comment type="caution">
    <text evidence="3">The sequence shown here is derived from an EMBL/GenBank/DDBJ whole genome shotgun (WGS) entry which is preliminary data.</text>
</comment>
<dbReference type="Pfam" id="PF03401">
    <property type="entry name" value="TctC"/>
    <property type="match status" value="1"/>
</dbReference>
<dbReference type="InterPro" id="IPR042100">
    <property type="entry name" value="Bug_dom1"/>
</dbReference>
<comment type="similarity">
    <text evidence="1">Belongs to the UPF0065 (bug) family.</text>
</comment>
<dbReference type="PANTHER" id="PTHR42928">
    <property type="entry name" value="TRICARBOXYLATE-BINDING PROTEIN"/>
    <property type="match status" value="1"/>
</dbReference>
<reference evidence="3 4" key="1">
    <citation type="submission" date="2021-12" db="EMBL/GenBank/DDBJ databases">
        <title>Siccirubricoccus leaddurans sp. nov., a high concentration Zn2+ tolerance bacterium.</title>
        <authorList>
            <person name="Cao Y."/>
        </authorList>
    </citation>
    <scope>NUCLEOTIDE SEQUENCE [LARGE SCALE GENOMIC DNA]</scope>
    <source>
        <strain evidence="3 4">KC 17139</strain>
    </source>
</reference>
<dbReference type="SUPFAM" id="SSF53850">
    <property type="entry name" value="Periplasmic binding protein-like II"/>
    <property type="match status" value="1"/>
</dbReference>
<dbReference type="PIRSF" id="PIRSF017082">
    <property type="entry name" value="YflP"/>
    <property type="match status" value="1"/>
</dbReference>
<keyword evidence="4" id="KW-1185">Reference proteome</keyword>
<keyword evidence="2" id="KW-0732">Signal</keyword>
<evidence type="ECO:0000313" key="3">
    <source>
        <dbReference type="EMBL" id="MCO6419212.1"/>
    </source>
</evidence>
<protein>
    <submittedName>
        <fullName evidence="3">Tripartite tricarboxylate transporter substrate binding protein</fullName>
    </submittedName>
</protein>